<organism evidence="1 2">
    <name type="scientific">Conyzicola nivalis</name>
    <dbReference type="NCBI Taxonomy" id="1477021"/>
    <lineage>
        <taxon>Bacteria</taxon>
        <taxon>Bacillati</taxon>
        <taxon>Actinomycetota</taxon>
        <taxon>Actinomycetes</taxon>
        <taxon>Micrococcales</taxon>
        <taxon>Microbacteriaceae</taxon>
        <taxon>Conyzicola</taxon>
    </lineage>
</organism>
<gene>
    <name evidence="1" type="ORF">ABIE21_000324</name>
</gene>
<protein>
    <submittedName>
        <fullName evidence="1">Outer membrane murein-binding lipoprotein Lpp</fullName>
    </submittedName>
</protein>
<proteinExistence type="predicted"/>
<comment type="caution">
    <text evidence="1">The sequence shown here is derived from an EMBL/GenBank/DDBJ whole genome shotgun (WGS) entry which is preliminary data.</text>
</comment>
<dbReference type="RefSeq" id="WP_354023042.1">
    <property type="nucleotide sequence ID" value="NZ_JBEPSJ010000001.1"/>
</dbReference>
<keyword evidence="1" id="KW-0449">Lipoprotein</keyword>
<dbReference type="EMBL" id="JBEPSJ010000001">
    <property type="protein sequence ID" value="MET4580834.1"/>
    <property type="molecule type" value="Genomic_DNA"/>
</dbReference>
<dbReference type="Proteomes" id="UP001549257">
    <property type="component" value="Unassembled WGS sequence"/>
</dbReference>
<name>A0ABV2QIG4_9MICO</name>
<sequence>MGAIAIALLVAVQIIPLVAVVWISLHGQRLADQIAVWNFSPTDVLETYVDRSTMTELGAFLFYASSPVVNSKESFDEICSSDEEGIGTLGCYLPATGAIHLYDITDERLDGMEEVIAAHEMLHAAWARMGDDELAAIGPLLEEQALLSEADPEFAARMEFYARSEPGERLNELHSILGTEVAELDPRLERHYADLFSDRQALVALHAVSNQVFVDIEKQAADLVAQLDALAADIEADYASYTAGYDQFDVDVQSFNARATSGDFDSQRQFDREYDALVQRRDDLDALYASISARDATYTALVAQLDALNADVDELNSSINIAPRPGGGL</sequence>
<keyword evidence="2" id="KW-1185">Reference proteome</keyword>
<accession>A0ABV2QIG4</accession>
<evidence type="ECO:0000313" key="2">
    <source>
        <dbReference type="Proteomes" id="UP001549257"/>
    </source>
</evidence>
<reference evidence="1 2" key="1">
    <citation type="submission" date="2024-06" db="EMBL/GenBank/DDBJ databases">
        <title>Sorghum-associated microbial communities from plants grown in Nebraska, USA.</title>
        <authorList>
            <person name="Schachtman D."/>
        </authorList>
    </citation>
    <scope>NUCLEOTIDE SEQUENCE [LARGE SCALE GENOMIC DNA]</scope>
    <source>
        <strain evidence="1 2">2857</strain>
    </source>
</reference>
<evidence type="ECO:0000313" key="1">
    <source>
        <dbReference type="EMBL" id="MET4580834.1"/>
    </source>
</evidence>